<dbReference type="GO" id="GO:0005634">
    <property type="term" value="C:nucleus"/>
    <property type="evidence" value="ECO:0007669"/>
    <property type="project" value="TreeGrafter"/>
</dbReference>
<dbReference type="InterPro" id="IPR027038">
    <property type="entry name" value="RanGap"/>
</dbReference>
<dbReference type="GO" id="GO:0005829">
    <property type="term" value="C:cytosol"/>
    <property type="evidence" value="ECO:0007669"/>
    <property type="project" value="TreeGrafter"/>
</dbReference>
<dbReference type="Proteomes" id="UP000663832">
    <property type="component" value="Unassembled WGS sequence"/>
</dbReference>
<name>A0A813WEY7_9BILA</name>
<dbReference type="EMBL" id="CAJNOI010000025">
    <property type="protein sequence ID" value="CAF0854315.1"/>
    <property type="molecule type" value="Genomic_DNA"/>
</dbReference>
<evidence type="ECO:0000256" key="2">
    <source>
        <dbReference type="ARBA" id="ARBA00022614"/>
    </source>
</evidence>
<dbReference type="GO" id="GO:0005096">
    <property type="term" value="F:GTPase activator activity"/>
    <property type="evidence" value="ECO:0007669"/>
    <property type="project" value="UniProtKB-KW"/>
</dbReference>
<evidence type="ECO:0000313" key="7">
    <source>
        <dbReference type="Proteomes" id="UP000663877"/>
    </source>
</evidence>
<keyword evidence="3" id="KW-0677">Repeat</keyword>
<evidence type="ECO:0000256" key="1">
    <source>
        <dbReference type="ARBA" id="ARBA00022468"/>
    </source>
</evidence>
<accession>A0A813WEY7</accession>
<dbReference type="PANTHER" id="PTHR24113:SF12">
    <property type="entry name" value="RAN GTPASE-ACTIVATING PROTEIN 1"/>
    <property type="match status" value="1"/>
</dbReference>
<dbReference type="Proteomes" id="UP000663877">
    <property type="component" value="Unassembled WGS sequence"/>
</dbReference>
<keyword evidence="1" id="KW-0343">GTPase activation</keyword>
<proteinExistence type="predicted"/>
<dbReference type="Pfam" id="PF13516">
    <property type="entry name" value="LRR_6"/>
    <property type="match status" value="3"/>
</dbReference>
<dbReference type="EMBL" id="CAJNOM010000570">
    <property type="protein sequence ID" value="CAF1505904.1"/>
    <property type="molecule type" value="Genomic_DNA"/>
</dbReference>
<evidence type="ECO:0000313" key="6">
    <source>
        <dbReference type="Proteomes" id="UP000663832"/>
    </source>
</evidence>
<dbReference type="PANTHER" id="PTHR24113">
    <property type="entry name" value="RAN GTPASE-ACTIVATING PROTEIN 1"/>
    <property type="match status" value="1"/>
</dbReference>
<evidence type="ECO:0000256" key="3">
    <source>
        <dbReference type="ARBA" id="ARBA00022737"/>
    </source>
</evidence>
<sequence length="252" mass="28301">MGTCASMEQEIVCNSLLVSHLSPPRHTLTDYPNYRNVNLKQRIMSDGSRRCVDVNDMKLTDQDMQIVVQWGMIHKKCKSLAVGGNRITSQGVWVIANALCINTTLKHLTLHCNHICDTGTQYLAQTLTLHNSTLTGLALHINDITDVGAGLIAGAIRVNRTLVYVDLSRNRIGDQGAIQLVSAIIQYGDKFERLMLHTNQLITDVSVPTIVRMLEMKRPLETFWVNKCSISDVGRAKIWQAGETRKKFYHNE</sequence>
<keyword evidence="2" id="KW-0433">Leucine-rich repeat</keyword>
<dbReference type="InterPro" id="IPR001611">
    <property type="entry name" value="Leu-rich_rpt"/>
</dbReference>
<dbReference type="InterPro" id="IPR032675">
    <property type="entry name" value="LRR_dom_sf"/>
</dbReference>
<dbReference type="GO" id="GO:0006913">
    <property type="term" value="P:nucleocytoplasmic transport"/>
    <property type="evidence" value="ECO:0007669"/>
    <property type="project" value="TreeGrafter"/>
</dbReference>
<keyword evidence="6" id="KW-1185">Reference proteome</keyword>
<dbReference type="OrthoDB" id="120976at2759"/>
<evidence type="ECO:0000313" key="4">
    <source>
        <dbReference type="EMBL" id="CAF0854315.1"/>
    </source>
</evidence>
<comment type="caution">
    <text evidence="4">The sequence shown here is derived from an EMBL/GenBank/DDBJ whole genome shotgun (WGS) entry which is preliminary data.</text>
</comment>
<gene>
    <name evidence="4" type="ORF">BJG266_LOCUS8019</name>
    <name evidence="5" type="ORF">QVE165_LOCUS43800</name>
</gene>
<reference evidence="4" key="1">
    <citation type="submission" date="2021-02" db="EMBL/GenBank/DDBJ databases">
        <authorList>
            <person name="Nowell W R."/>
        </authorList>
    </citation>
    <scope>NUCLEOTIDE SEQUENCE</scope>
</reference>
<dbReference type="Gene3D" id="3.80.10.10">
    <property type="entry name" value="Ribonuclease Inhibitor"/>
    <property type="match status" value="1"/>
</dbReference>
<evidence type="ECO:0000313" key="5">
    <source>
        <dbReference type="EMBL" id="CAF1505904.1"/>
    </source>
</evidence>
<dbReference type="SMART" id="SM00368">
    <property type="entry name" value="LRR_RI"/>
    <property type="match status" value="3"/>
</dbReference>
<organism evidence="4 7">
    <name type="scientific">Adineta steineri</name>
    <dbReference type="NCBI Taxonomy" id="433720"/>
    <lineage>
        <taxon>Eukaryota</taxon>
        <taxon>Metazoa</taxon>
        <taxon>Spiralia</taxon>
        <taxon>Gnathifera</taxon>
        <taxon>Rotifera</taxon>
        <taxon>Eurotatoria</taxon>
        <taxon>Bdelloidea</taxon>
        <taxon>Adinetida</taxon>
        <taxon>Adinetidae</taxon>
        <taxon>Adineta</taxon>
    </lineage>
</organism>
<dbReference type="AlphaFoldDB" id="A0A813WEY7"/>
<dbReference type="GO" id="GO:0048471">
    <property type="term" value="C:perinuclear region of cytoplasm"/>
    <property type="evidence" value="ECO:0007669"/>
    <property type="project" value="TreeGrafter"/>
</dbReference>
<dbReference type="SUPFAM" id="SSF52047">
    <property type="entry name" value="RNI-like"/>
    <property type="match status" value="1"/>
</dbReference>
<protein>
    <submittedName>
        <fullName evidence="4">Uncharacterized protein</fullName>
    </submittedName>
</protein>
<dbReference type="GO" id="GO:0031267">
    <property type="term" value="F:small GTPase binding"/>
    <property type="evidence" value="ECO:0007669"/>
    <property type="project" value="TreeGrafter"/>
</dbReference>